<keyword evidence="3" id="KW-1185">Reference proteome</keyword>
<protein>
    <submittedName>
        <fullName evidence="2">Uncharacterized protein</fullName>
    </submittedName>
</protein>
<proteinExistence type="predicted"/>
<feature type="coiled-coil region" evidence="1">
    <location>
        <begin position="131"/>
        <end position="158"/>
    </location>
</feature>
<evidence type="ECO:0000313" key="3">
    <source>
        <dbReference type="Proteomes" id="UP000689195"/>
    </source>
</evidence>
<name>A0A8S1XVX9_9CILI</name>
<dbReference type="AlphaFoldDB" id="A0A8S1XVX9"/>
<gene>
    <name evidence="2" type="ORF">PPENT_87.1.T1410061</name>
</gene>
<evidence type="ECO:0000313" key="2">
    <source>
        <dbReference type="EMBL" id="CAD8205601.1"/>
    </source>
</evidence>
<comment type="caution">
    <text evidence="2">The sequence shown here is derived from an EMBL/GenBank/DDBJ whole genome shotgun (WGS) entry which is preliminary data.</text>
</comment>
<organism evidence="2 3">
    <name type="scientific">Paramecium pentaurelia</name>
    <dbReference type="NCBI Taxonomy" id="43138"/>
    <lineage>
        <taxon>Eukaryota</taxon>
        <taxon>Sar</taxon>
        <taxon>Alveolata</taxon>
        <taxon>Ciliophora</taxon>
        <taxon>Intramacronucleata</taxon>
        <taxon>Oligohymenophorea</taxon>
        <taxon>Peniculida</taxon>
        <taxon>Parameciidae</taxon>
        <taxon>Paramecium</taxon>
    </lineage>
</organism>
<sequence>MGSDIVAENYIQTKMPYIGYQWFQEQVYWLTIKHYISNDDFDDFILEDDEPNPVNIDHWRRCQGQISVVKSQEHSPIRRSETKKLTKISMGQTQRNSENYQCQIIKMGEIDDDIEFDPNIESMRQAKFRQIQIQQQKLQNEKIKNQEVQEQARQLKRLNVDSKWQSNCLKTT</sequence>
<accession>A0A8S1XVX9</accession>
<evidence type="ECO:0000256" key="1">
    <source>
        <dbReference type="SAM" id="Coils"/>
    </source>
</evidence>
<reference evidence="2" key="1">
    <citation type="submission" date="2021-01" db="EMBL/GenBank/DDBJ databases">
        <authorList>
            <consortium name="Genoscope - CEA"/>
            <person name="William W."/>
        </authorList>
    </citation>
    <scope>NUCLEOTIDE SEQUENCE</scope>
</reference>
<keyword evidence="1" id="KW-0175">Coiled coil</keyword>
<dbReference type="Proteomes" id="UP000689195">
    <property type="component" value="Unassembled WGS sequence"/>
</dbReference>
<dbReference type="EMBL" id="CAJJDO010000141">
    <property type="protein sequence ID" value="CAD8205601.1"/>
    <property type="molecule type" value="Genomic_DNA"/>
</dbReference>